<dbReference type="CDD" id="cd09084">
    <property type="entry name" value="EEP-2"/>
    <property type="match status" value="1"/>
</dbReference>
<gene>
    <name evidence="11" type="ORF">SAMN06265376_11511</name>
</gene>
<keyword evidence="9" id="KW-1133">Transmembrane helix</keyword>
<dbReference type="InterPro" id="IPR051547">
    <property type="entry name" value="TDP2-like"/>
</dbReference>
<name>A0A239E8V2_9FLAO</name>
<dbReference type="GO" id="GO:0006281">
    <property type="term" value="P:DNA repair"/>
    <property type="evidence" value="ECO:0007669"/>
    <property type="project" value="UniProtKB-KW"/>
</dbReference>
<dbReference type="RefSeq" id="WP_089374093.1">
    <property type="nucleotide sequence ID" value="NZ_BMEP01000005.1"/>
</dbReference>
<evidence type="ECO:0000256" key="2">
    <source>
        <dbReference type="ARBA" id="ARBA00001946"/>
    </source>
</evidence>
<keyword evidence="3" id="KW-0540">Nuclease</keyword>
<dbReference type="GO" id="GO:0046872">
    <property type="term" value="F:metal ion binding"/>
    <property type="evidence" value="ECO:0007669"/>
    <property type="project" value="UniProtKB-KW"/>
</dbReference>
<dbReference type="GO" id="GO:0004519">
    <property type="term" value="F:endonuclease activity"/>
    <property type="evidence" value="ECO:0007669"/>
    <property type="project" value="UniProtKB-KW"/>
</dbReference>
<protein>
    <submittedName>
        <fullName evidence="11">Metal-dependent hydrolase, endonuclease/exonuclease/phosphatase family</fullName>
    </submittedName>
</protein>
<dbReference type="Pfam" id="PF03372">
    <property type="entry name" value="Exo_endo_phos"/>
    <property type="match status" value="1"/>
</dbReference>
<dbReference type="AlphaFoldDB" id="A0A239E8V2"/>
<keyword evidence="11" id="KW-0269">Exonuclease</keyword>
<dbReference type="PANTHER" id="PTHR15822:SF4">
    <property type="entry name" value="TYROSYL-DNA PHOSPHODIESTERASE 2"/>
    <property type="match status" value="1"/>
</dbReference>
<evidence type="ECO:0000256" key="8">
    <source>
        <dbReference type="ARBA" id="ARBA00023204"/>
    </source>
</evidence>
<dbReference type="PANTHER" id="PTHR15822">
    <property type="entry name" value="TRAF AND TNF RECEPTOR-ASSOCIATED PROTEIN"/>
    <property type="match status" value="1"/>
</dbReference>
<keyword evidence="4" id="KW-0479">Metal-binding</keyword>
<keyword evidence="11" id="KW-0255">Endonuclease</keyword>
<dbReference type="GO" id="GO:0004527">
    <property type="term" value="F:exonuclease activity"/>
    <property type="evidence" value="ECO:0007669"/>
    <property type="project" value="UniProtKB-KW"/>
</dbReference>
<keyword evidence="5" id="KW-0227">DNA damage</keyword>
<keyword evidence="9" id="KW-0472">Membrane</keyword>
<evidence type="ECO:0000313" key="11">
    <source>
        <dbReference type="EMBL" id="SNS41056.1"/>
    </source>
</evidence>
<evidence type="ECO:0000256" key="7">
    <source>
        <dbReference type="ARBA" id="ARBA00022842"/>
    </source>
</evidence>
<dbReference type="Proteomes" id="UP000198379">
    <property type="component" value="Unassembled WGS sequence"/>
</dbReference>
<keyword evidence="6 11" id="KW-0378">Hydrolase</keyword>
<keyword evidence="8" id="KW-0234">DNA repair</keyword>
<keyword evidence="7" id="KW-0460">Magnesium</keyword>
<comment type="cofactor">
    <cofactor evidence="2">
        <name>Mg(2+)</name>
        <dbReference type="ChEBI" id="CHEBI:18420"/>
    </cofactor>
</comment>
<comment type="cofactor">
    <cofactor evidence="1">
        <name>Mn(2+)</name>
        <dbReference type="ChEBI" id="CHEBI:29035"/>
    </cofactor>
</comment>
<evidence type="ECO:0000256" key="1">
    <source>
        <dbReference type="ARBA" id="ARBA00001936"/>
    </source>
</evidence>
<organism evidence="11 12">
    <name type="scientific">Dokdonia pacifica</name>
    <dbReference type="NCBI Taxonomy" id="1627892"/>
    <lineage>
        <taxon>Bacteria</taxon>
        <taxon>Pseudomonadati</taxon>
        <taxon>Bacteroidota</taxon>
        <taxon>Flavobacteriia</taxon>
        <taxon>Flavobacteriales</taxon>
        <taxon>Flavobacteriaceae</taxon>
        <taxon>Dokdonia</taxon>
    </lineage>
</organism>
<evidence type="ECO:0000313" key="12">
    <source>
        <dbReference type="Proteomes" id="UP000198379"/>
    </source>
</evidence>
<evidence type="ECO:0000256" key="5">
    <source>
        <dbReference type="ARBA" id="ARBA00022763"/>
    </source>
</evidence>
<dbReference type="SUPFAM" id="SSF56219">
    <property type="entry name" value="DNase I-like"/>
    <property type="match status" value="1"/>
</dbReference>
<evidence type="ECO:0000256" key="9">
    <source>
        <dbReference type="SAM" id="Phobius"/>
    </source>
</evidence>
<dbReference type="InterPro" id="IPR005135">
    <property type="entry name" value="Endo/exonuclease/phosphatase"/>
</dbReference>
<evidence type="ECO:0000256" key="3">
    <source>
        <dbReference type="ARBA" id="ARBA00022722"/>
    </source>
</evidence>
<dbReference type="OrthoDB" id="635146at2"/>
<keyword evidence="9" id="KW-0812">Transmembrane</keyword>
<proteinExistence type="predicted"/>
<evidence type="ECO:0000256" key="4">
    <source>
        <dbReference type="ARBA" id="ARBA00022723"/>
    </source>
</evidence>
<reference evidence="11 12" key="1">
    <citation type="submission" date="2017-06" db="EMBL/GenBank/DDBJ databases">
        <authorList>
            <person name="Kim H.J."/>
            <person name="Triplett B.A."/>
        </authorList>
    </citation>
    <scope>NUCLEOTIDE SEQUENCE [LARGE SCALE GENOMIC DNA]</scope>
    <source>
        <strain evidence="11 12">DSM 25597</strain>
    </source>
</reference>
<sequence>MKGLSFFGKAIFFLNSIFAILLVLGYALPYIPPHIFPRLSVLSLLLPVLLLINAIFLIYWILRGKRQLFLSAFVLIIGIGHISSLYHFGNSVEVASEDEVTLMSYNVRSFNIHGWSKQENIGDRIIEFIAKKDPDIVCLQEYYPKYALSKEQYPYQYKKMSAVSKNFGQIIYSKFPIVATGALDFKNTGNNVIYADVVINNDTIRVYNVHFQSLRVSPKFDTFNEEGSKRLLGRMGESFKRQEEQVMMFLESEQNAPYPVIVAGDFNNSSTSYMYRKVKGKKQDAYEKVGSGTGRSFTFDFIPLRIDFILADPKFEILQFKNYDVNLSDHYPIETSFNKNFKF</sequence>
<dbReference type="EMBL" id="FZNY01000015">
    <property type="protein sequence ID" value="SNS41056.1"/>
    <property type="molecule type" value="Genomic_DNA"/>
</dbReference>
<keyword evidence="12" id="KW-1185">Reference proteome</keyword>
<evidence type="ECO:0000256" key="6">
    <source>
        <dbReference type="ARBA" id="ARBA00022801"/>
    </source>
</evidence>
<feature type="transmembrane region" description="Helical" evidence="9">
    <location>
        <begin position="44"/>
        <end position="62"/>
    </location>
</feature>
<dbReference type="InterPro" id="IPR036691">
    <property type="entry name" value="Endo/exonu/phosph_ase_sf"/>
</dbReference>
<accession>A0A239E8V2</accession>
<evidence type="ECO:0000259" key="10">
    <source>
        <dbReference type="Pfam" id="PF03372"/>
    </source>
</evidence>
<feature type="transmembrane region" description="Helical" evidence="9">
    <location>
        <begin position="69"/>
        <end position="88"/>
    </location>
</feature>
<feature type="domain" description="Endonuclease/exonuclease/phosphatase" evidence="10">
    <location>
        <begin position="103"/>
        <end position="330"/>
    </location>
</feature>
<feature type="transmembrane region" description="Helical" evidence="9">
    <location>
        <begin position="12"/>
        <end position="32"/>
    </location>
</feature>
<dbReference type="Gene3D" id="3.60.10.10">
    <property type="entry name" value="Endonuclease/exonuclease/phosphatase"/>
    <property type="match status" value="1"/>
</dbReference>